<dbReference type="Pfam" id="PF00535">
    <property type="entry name" value="Glycos_transf_2"/>
    <property type="match status" value="1"/>
</dbReference>
<accession>A0A0F8X2Q8</accession>
<feature type="non-terminal residue" evidence="3">
    <location>
        <position position="1"/>
    </location>
</feature>
<sequence length="365" mass="39978">TAPSEWVAQILRRGMWLRPTVFHHGIDIEDWTSVPNPGAYVLWNKNRPDPVCDPKPVMDLAEMAPDVRFVTTFGREQNNVRVSGRVDYDTMKDLVRNAGVYLCTTRETFGIGTLEAMASGVPVVGWAWGGQREIIEHGVTGWLAAPGDLAGLEEGIRWALANRAEIGANAREAVRERWTWAQRMPPYAELYQGLYDGKAESYHAGPAVSVIIPCYNLAKWLPEAVASVKAQTMQDWEIVIVDDASPDNTAEEAASLAAGDTRIRVVTNPANLYLAGALNAGIAASRGRYILPLDADNMIEPWTLAVLAGSLDADRGIHIAYGACRFILEDGSPDTAVSADGVSKWPTDFSFRSQMLHRNQIPSTC</sequence>
<protein>
    <recommendedName>
        <fullName evidence="4">Glycosyltransferase 2-like domain-containing protein</fullName>
    </recommendedName>
</protein>
<dbReference type="Gene3D" id="3.90.550.10">
    <property type="entry name" value="Spore Coat Polysaccharide Biosynthesis Protein SpsA, Chain A"/>
    <property type="match status" value="1"/>
</dbReference>
<dbReference type="Gene3D" id="3.40.50.2000">
    <property type="entry name" value="Glycogen Phosphorylase B"/>
    <property type="match status" value="2"/>
</dbReference>
<dbReference type="InterPro" id="IPR050834">
    <property type="entry name" value="Glycosyltransf_2"/>
</dbReference>
<dbReference type="InterPro" id="IPR029044">
    <property type="entry name" value="Nucleotide-diphossugar_trans"/>
</dbReference>
<evidence type="ECO:0000313" key="3">
    <source>
        <dbReference type="EMBL" id="KKK63213.1"/>
    </source>
</evidence>
<gene>
    <name evidence="3" type="ORF">LCGC14_2996540</name>
</gene>
<dbReference type="GO" id="GO:0016757">
    <property type="term" value="F:glycosyltransferase activity"/>
    <property type="evidence" value="ECO:0007669"/>
    <property type="project" value="InterPro"/>
</dbReference>
<dbReference type="AlphaFoldDB" id="A0A0F8X2Q8"/>
<comment type="caution">
    <text evidence="3">The sequence shown here is derived from an EMBL/GenBank/DDBJ whole genome shotgun (WGS) entry which is preliminary data.</text>
</comment>
<organism evidence="3">
    <name type="scientific">marine sediment metagenome</name>
    <dbReference type="NCBI Taxonomy" id="412755"/>
    <lineage>
        <taxon>unclassified sequences</taxon>
        <taxon>metagenomes</taxon>
        <taxon>ecological metagenomes</taxon>
    </lineage>
</organism>
<evidence type="ECO:0000259" key="2">
    <source>
        <dbReference type="Pfam" id="PF00535"/>
    </source>
</evidence>
<dbReference type="CDD" id="cd03801">
    <property type="entry name" value="GT4_PimA-like"/>
    <property type="match status" value="1"/>
</dbReference>
<dbReference type="PANTHER" id="PTHR43685:SF2">
    <property type="entry name" value="GLYCOSYLTRANSFERASE 2-LIKE DOMAIN-CONTAINING PROTEIN"/>
    <property type="match status" value="1"/>
</dbReference>
<dbReference type="CDD" id="cd00761">
    <property type="entry name" value="Glyco_tranf_GTA_type"/>
    <property type="match status" value="1"/>
</dbReference>
<proteinExistence type="predicted"/>
<evidence type="ECO:0008006" key="4">
    <source>
        <dbReference type="Google" id="ProtNLM"/>
    </source>
</evidence>
<reference evidence="3" key="1">
    <citation type="journal article" date="2015" name="Nature">
        <title>Complex archaea that bridge the gap between prokaryotes and eukaryotes.</title>
        <authorList>
            <person name="Spang A."/>
            <person name="Saw J.H."/>
            <person name="Jorgensen S.L."/>
            <person name="Zaremba-Niedzwiedzka K."/>
            <person name="Martijn J."/>
            <person name="Lind A.E."/>
            <person name="van Eijk R."/>
            <person name="Schleper C."/>
            <person name="Guy L."/>
            <person name="Ettema T.J."/>
        </authorList>
    </citation>
    <scope>NUCLEOTIDE SEQUENCE</scope>
</reference>
<dbReference type="Pfam" id="PF00534">
    <property type="entry name" value="Glycos_transf_1"/>
    <property type="match status" value="1"/>
</dbReference>
<name>A0A0F8X2Q8_9ZZZZ</name>
<dbReference type="SUPFAM" id="SSF53448">
    <property type="entry name" value="Nucleotide-diphospho-sugar transferases"/>
    <property type="match status" value="1"/>
</dbReference>
<feature type="domain" description="Glycosyl transferase family 1" evidence="1">
    <location>
        <begin position="77"/>
        <end position="171"/>
    </location>
</feature>
<feature type="non-terminal residue" evidence="3">
    <location>
        <position position="365"/>
    </location>
</feature>
<feature type="domain" description="Glycosyltransferase 2-like" evidence="2">
    <location>
        <begin position="209"/>
        <end position="315"/>
    </location>
</feature>
<dbReference type="SUPFAM" id="SSF53756">
    <property type="entry name" value="UDP-Glycosyltransferase/glycogen phosphorylase"/>
    <property type="match status" value="1"/>
</dbReference>
<dbReference type="EMBL" id="LAZR01061619">
    <property type="protein sequence ID" value="KKK63213.1"/>
    <property type="molecule type" value="Genomic_DNA"/>
</dbReference>
<evidence type="ECO:0000259" key="1">
    <source>
        <dbReference type="Pfam" id="PF00534"/>
    </source>
</evidence>
<dbReference type="InterPro" id="IPR001296">
    <property type="entry name" value="Glyco_trans_1"/>
</dbReference>
<dbReference type="InterPro" id="IPR001173">
    <property type="entry name" value="Glyco_trans_2-like"/>
</dbReference>
<dbReference type="PANTHER" id="PTHR43685">
    <property type="entry name" value="GLYCOSYLTRANSFERASE"/>
    <property type="match status" value="1"/>
</dbReference>